<dbReference type="PANTHER" id="PTHR42951:SF15">
    <property type="entry name" value="METALLO-BETA-LACTAMASE SUPERFAMILY PROTEIN"/>
    <property type="match status" value="1"/>
</dbReference>
<proteinExistence type="predicted"/>
<protein>
    <submittedName>
        <fullName evidence="2">Hydrolase</fullName>
    </submittedName>
</protein>
<dbReference type="RefSeq" id="WP_110830617.1">
    <property type="nucleotide sequence ID" value="NZ_BMQG01000001.1"/>
</dbReference>
<keyword evidence="3" id="KW-1185">Reference proteome</keyword>
<evidence type="ECO:0000313" key="2">
    <source>
        <dbReference type="EMBL" id="GGM30421.1"/>
    </source>
</evidence>
<comment type="caution">
    <text evidence="2">The sequence shown here is derived from an EMBL/GenBank/DDBJ whole genome shotgun (WGS) entry which is preliminary data.</text>
</comment>
<dbReference type="GO" id="GO:0016787">
    <property type="term" value="F:hydrolase activity"/>
    <property type="evidence" value="ECO:0007669"/>
    <property type="project" value="UniProtKB-KW"/>
</dbReference>
<dbReference type="CDD" id="cd07721">
    <property type="entry name" value="yflN-like_MBL-fold"/>
    <property type="match status" value="1"/>
</dbReference>
<dbReference type="EMBL" id="BMQG01000001">
    <property type="protein sequence ID" value="GGM30421.1"/>
    <property type="molecule type" value="Genomic_DNA"/>
</dbReference>
<evidence type="ECO:0000259" key="1">
    <source>
        <dbReference type="SMART" id="SM00849"/>
    </source>
</evidence>
<gene>
    <name evidence="2" type="ORF">GCM10008956_03090</name>
</gene>
<accession>A0A8H9GII2</accession>
<sequence length="244" mass="25449">MQRLGDVIVLDLPATLMDGPTLIHPVALAGPDHTLTLVDTGLPGMLEAITAELAQAGYALGQVRRVVVTHHDLDHIGSLEDIVRATGAEVYALEDEVPYVTGARRAQKLPSPEQAQAMLGDPQLSAPLRAMLTRDPVRVPVQRPLRDGDQLPGGVRVIATPGHTPGHLSLLVPGGRTLISGDALTSQGGQLSGPLPRATPDLPAAHASVRRLAQEDVQTIVTYHGGVVSDDAGGQLRALAASLA</sequence>
<name>A0A8H9GII2_9DEIO</name>
<dbReference type="InterPro" id="IPR036866">
    <property type="entry name" value="RibonucZ/Hydroxyglut_hydro"/>
</dbReference>
<dbReference type="Proteomes" id="UP000600547">
    <property type="component" value="Unassembled WGS sequence"/>
</dbReference>
<evidence type="ECO:0000313" key="3">
    <source>
        <dbReference type="Proteomes" id="UP000600547"/>
    </source>
</evidence>
<feature type="domain" description="Metallo-beta-lactamase" evidence="1">
    <location>
        <begin position="22"/>
        <end position="224"/>
    </location>
</feature>
<keyword evidence="2" id="KW-0378">Hydrolase</keyword>
<dbReference type="AlphaFoldDB" id="A0A8H9GII2"/>
<dbReference type="Pfam" id="PF00753">
    <property type="entry name" value="Lactamase_B"/>
    <property type="match status" value="1"/>
</dbReference>
<organism evidence="2 3">
    <name type="scientific">Deinococcus arenae</name>
    <dbReference type="NCBI Taxonomy" id="1452751"/>
    <lineage>
        <taxon>Bacteria</taxon>
        <taxon>Thermotogati</taxon>
        <taxon>Deinococcota</taxon>
        <taxon>Deinococci</taxon>
        <taxon>Deinococcales</taxon>
        <taxon>Deinococcaceae</taxon>
        <taxon>Deinococcus</taxon>
    </lineage>
</organism>
<dbReference type="SMART" id="SM00849">
    <property type="entry name" value="Lactamase_B"/>
    <property type="match status" value="1"/>
</dbReference>
<dbReference type="InterPro" id="IPR001279">
    <property type="entry name" value="Metallo-B-lactamas"/>
</dbReference>
<dbReference type="SUPFAM" id="SSF56281">
    <property type="entry name" value="Metallo-hydrolase/oxidoreductase"/>
    <property type="match status" value="1"/>
</dbReference>
<reference evidence="3" key="1">
    <citation type="journal article" date="2019" name="Int. J. Syst. Evol. Microbiol.">
        <title>The Global Catalogue of Microorganisms (GCM) 10K type strain sequencing project: providing services to taxonomists for standard genome sequencing and annotation.</title>
        <authorList>
            <consortium name="The Broad Institute Genomics Platform"/>
            <consortium name="The Broad Institute Genome Sequencing Center for Infectious Disease"/>
            <person name="Wu L."/>
            <person name="Ma J."/>
        </authorList>
    </citation>
    <scope>NUCLEOTIDE SEQUENCE [LARGE SCALE GENOMIC DNA]</scope>
    <source>
        <strain evidence="3">JCM 31047</strain>
    </source>
</reference>
<dbReference type="PANTHER" id="PTHR42951">
    <property type="entry name" value="METALLO-BETA-LACTAMASE DOMAIN-CONTAINING"/>
    <property type="match status" value="1"/>
</dbReference>
<dbReference type="Gene3D" id="3.60.15.10">
    <property type="entry name" value="Ribonuclease Z/Hydroxyacylglutathione hydrolase-like"/>
    <property type="match status" value="1"/>
</dbReference>
<dbReference type="InterPro" id="IPR050855">
    <property type="entry name" value="NDM-1-like"/>
</dbReference>